<dbReference type="Gene3D" id="1.20.1070.10">
    <property type="entry name" value="Rhodopsin 7-helix transmembrane proteins"/>
    <property type="match status" value="1"/>
</dbReference>
<dbReference type="Proteomes" id="UP001218218">
    <property type="component" value="Unassembled WGS sequence"/>
</dbReference>
<sequence length="444" mass="49215">MTYNDGFAWTPELVNQSNQLWAITAMIGAALCGAVLIVIGIVALNPVCRPHLDRVSFRILVWALAANTVFGITNAIGGKFTGPTWTCGFDIWLLQLTLELSSFLLFSIALNLQLVVVHQINGKKMERWYILGSIILSLVLTVPPYALKQYGWDPLVEDCWYSNDDPKQRLAWQIGTQLFWSLLGVAGEIICTSIVVIYMVRHQLRAQKRIVVGSGSRIATGTRSRSGPVVALKSQVTHANAYRGIILRIIAYPVASAIFNLISAICVIHATQNDGVHNWTGYRVLLLSDFVYGGRSILYALLAATDPALVRALRAFIHHSRHGGTYPSSASGGQSTSFRGATDSKGGTLSVHIELSTIYQNDDGQVVDHDPEQAKYPTSSPGDGYPDKFDSLKAADINAIPRSDIVPVSTIEERTQIRRQEERAHRLEEERSFKQSRHEFWRQI</sequence>
<organism evidence="7 8">
    <name type="scientific">Mycena albidolilacea</name>
    <dbReference type="NCBI Taxonomy" id="1033008"/>
    <lineage>
        <taxon>Eukaryota</taxon>
        <taxon>Fungi</taxon>
        <taxon>Dikarya</taxon>
        <taxon>Basidiomycota</taxon>
        <taxon>Agaricomycotina</taxon>
        <taxon>Agaricomycetes</taxon>
        <taxon>Agaricomycetidae</taxon>
        <taxon>Agaricales</taxon>
        <taxon>Marasmiineae</taxon>
        <taxon>Mycenaceae</taxon>
        <taxon>Mycena</taxon>
    </lineage>
</organism>
<comment type="subcellular location">
    <subcellularLocation>
        <location evidence="1">Membrane</location>
        <topology evidence="1">Multi-pass membrane protein</topology>
    </subcellularLocation>
</comment>
<evidence type="ECO:0000256" key="2">
    <source>
        <dbReference type="ARBA" id="ARBA00022692"/>
    </source>
</evidence>
<feature type="region of interest" description="Disordered" evidence="5">
    <location>
        <begin position="422"/>
        <end position="444"/>
    </location>
</feature>
<feature type="transmembrane region" description="Helical" evidence="6">
    <location>
        <begin position="290"/>
        <end position="313"/>
    </location>
</feature>
<reference evidence="7" key="1">
    <citation type="submission" date="2023-03" db="EMBL/GenBank/DDBJ databases">
        <title>Massive genome expansion in bonnet fungi (Mycena s.s.) driven by repeated elements and novel gene families across ecological guilds.</title>
        <authorList>
            <consortium name="Lawrence Berkeley National Laboratory"/>
            <person name="Harder C.B."/>
            <person name="Miyauchi S."/>
            <person name="Viragh M."/>
            <person name="Kuo A."/>
            <person name="Thoen E."/>
            <person name="Andreopoulos B."/>
            <person name="Lu D."/>
            <person name="Skrede I."/>
            <person name="Drula E."/>
            <person name="Henrissat B."/>
            <person name="Morin E."/>
            <person name="Kohler A."/>
            <person name="Barry K."/>
            <person name="LaButti K."/>
            <person name="Morin E."/>
            <person name="Salamov A."/>
            <person name="Lipzen A."/>
            <person name="Mereny Z."/>
            <person name="Hegedus B."/>
            <person name="Baldrian P."/>
            <person name="Stursova M."/>
            <person name="Weitz H."/>
            <person name="Taylor A."/>
            <person name="Grigoriev I.V."/>
            <person name="Nagy L.G."/>
            <person name="Martin F."/>
            <person name="Kauserud H."/>
        </authorList>
    </citation>
    <scope>NUCLEOTIDE SEQUENCE</scope>
    <source>
        <strain evidence="7">CBHHK002</strain>
    </source>
</reference>
<feature type="transmembrane region" description="Helical" evidence="6">
    <location>
        <begin position="178"/>
        <end position="200"/>
    </location>
</feature>
<feature type="transmembrane region" description="Helical" evidence="6">
    <location>
        <begin position="59"/>
        <end position="80"/>
    </location>
</feature>
<dbReference type="PANTHER" id="PTHR23112:SF0">
    <property type="entry name" value="TRANSMEMBRANE PROTEIN 116"/>
    <property type="match status" value="1"/>
</dbReference>
<dbReference type="GO" id="GO:0007189">
    <property type="term" value="P:adenylate cyclase-activating G protein-coupled receptor signaling pathway"/>
    <property type="evidence" value="ECO:0007669"/>
    <property type="project" value="TreeGrafter"/>
</dbReference>
<evidence type="ECO:0000256" key="3">
    <source>
        <dbReference type="ARBA" id="ARBA00022989"/>
    </source>
</evidence>
<feature type="region of interest" description="Disordered" evidence="5">
    <location>
        <begin position="323"/>
        <end position="344"/>
    </location>
</feature>
<protein>
    <recommendedName>
        <fullName evidence="9">G-protein coupled receptors family 2 profile 2 domain-containing protein</fullName>
    </recommendedName>
</protein>
<dbReference type="PANTHER" id="PTHR23112">
    <property type="entry name" value="G PROTEIN-COUPLED RECEPTOR 157-RELATED"/>
    <property type="match status" value="1"/>
</dbReference>
<dbReference type="SUPFAM" id="SSF81321">
    <property type="entry name" value="Family A G protein-coupled receptor-like"/>
    <property type="match status" value="1"/>
</dbReference>
<feature type="compositionally biased region" description="Polar residues" evidence="5">
    <location>
        <begin position="326"/>
        <end position="339"/>
    </location>
</feature>
<accession>A0AAD7AQ71</accession>
<keyword evidence="2 6" id="KW-0812">Transmembrane</keyword>
<feature type="transmembrane region" description="Helical" evidence="6">
    <location>
        <begin position="128"/>
        <end position="147"/>
    </location>
</feature>
<evidence type="ECO:0000313" key="7">
    <source>
        <dbReference type="EMBL" id="KAJ7364698.1"/>
    </source>
</evidence>
<dbReference type="AlphaFoldDB" id="A0AAD7AQ71"/>
<keyword evidence="8" id="KW-1185">Reference proteome</keyword>
<evidence type="ECO:0000256" key="1">
    <source>
        <dbReference type="ARBA" id="ARBA00004141"/>
    </source>
</evidence>
<dbReference type="EMBL" id="JARIHO010000003">
    <property type="protein sequence ID" value="KAJ7364698.1"/>
    <property type="molecule type" value="Genomic_DNA"/>
</dbReference>
<evidence type="ECO:0008006" key="9">
    <source>
        <dbReference type="Google" id="ProtNLM"/>
    </source>
</evidence>
<evidence type="ECO:0000256" key="6">
    <source>
        <dbReference type="SAM" id="Phobius"/>
    </source>
</evidence>
<keyword evidence="3 6" id="KW-1133">Transmembrane helix</keyword>
<dbReference type="GO" id="GO:0005886">
    <property type="term" value="C:plasma membrane"/>
    <property type="evidence" value="ECO:0007669"/>
    <property type="project" value="TreeGrafter"/>
</dbReference>
<feature type="region of interest" description="Disordered" evidence="5">
    <location>
        <begin position="362"/>
        <end position="386"/>
    </location>
</feature>
<name>A0AAD7AQ71_9AGAR</name>
<keyword evidence="4 6" id="KW-0472">Membrane</keyword>
<feature type="transmembrane region" description="Helical" evidence="6">
    <location>
        <begin position="20"/>
        <end position="47"/>
    </location>
</feature>
<evidence type="ECO:0000256" key="5">
    <source>
        <dbReference type="SAM" id="MobiDB-lite"/>
    </source>
</evidence>
<evidence type="ECO:0000313" key="8">
    <source>
        <dbReference type="Proteomes" id="UP001218218"/>
    </source>
</evidence>
<feature type="transmembrane region" description="Helical" evidence="6">
    <location>
        <begin position="92"/>
        <end position="116"/>
    </location>
</feature>
<feature type="transmembrane region" description="Helical" evidence="6">
    <location>
        <begin position="249"/>
        <end position="270"/>
    </location>
</feature>
<proteinExistence type="predicted"/>
<dbReference type="GO" id="GO:0004930">
    <property type="term" value="F:G protein-coupled receptor activity"/>
    <property type="evidence" value="ECO:0007669"/>
    <property type="project" value="TreeGrafter"/>
</dbReference>
<evidence type="ECO:0000256" key="4">
    <source>
        <dbReference type="ARBA" id="ARBA00023136"/>
    </source>
</evidence>
<comment type="caution">
    <text evidence="7">The sequence shown here is derived from an EMBL/GenBank/DDBJ whole genome shotgun (WGS) entry which is preliminary data.</text>
</comment>
<gene>
    <name evidence="7" type="ORF">DFH08DRAFT_276283</name>
</gene>